<gene>
    <name evidence="1" type="ORF">D5396_12625</name>
</gene>
<dbReference type="Pfam" id="PF06147">
    <property type="entry name" value="DUF968"/>
    <property type="match status" value="1"/>
</dbReference>
<dbReference type="Proteomes" id="UP000284119">
    <property type="component" value="Unassembled WGS sequence"/>
</dbReference>
<protein>
    <submittedName>
        <fullName evidence="1">DUF968 domain-containing protein</fullName>
    </submittedName>
</protein>
<name>A0ABX9P0G6_9GAMM</name>
<proteinExistence type="predicted"/>
<evidence type="ECO:0000313" key="1">
    <source>
        <dbReference type="EMBL" id="RJT12818.1"/>
    </source>
</evidence>
<reference evidence="1 2" key="1">
    <citation type="submission" date="2018-09" db="EMBL/GenBank/DDBJ databases">
        <authorList>
            <person name="Le Fleche-Mateos A."/>
        </authorList>
    </citation>
    <scope>NUCLEOTIDE SEQUENCE [LARGE SCALE GENOMIC DNA]</scope>
    <source>
        <strain evidence="1 2">DSM 30078</strain>
    </source>
</reference>
<comment type="caution">
    <text evidence="1">The sequence shown here is derived from an EMBL/GenBank/DDBJ whole genome shotgun (WGS) entry which is preliminary data.</text>
</comment>
<dbReference type="InterPro" id="IPR010373">
    <property type="entry name" value="DUF968"/>
</dbReference>
<dbReference type="Gene3D" id="3.30.50.20">
    <property type="entry name" value="prophage-derive protein ybcO"/>
    <property type="match status" value="1"/>
</dbReference>
<dbReference type="EMBL" id="RAHG01000005">
    <property type="protein sequence ID" value="RJT12818.1"/>
    <property type="molecule type" value="Genomic_DNA"/>
</dbReference>
<organism evidence="1 2">
    <name type="scientific">Rahnella inusitata</name>
    <dbReference type="NCBI Taxonomy" id="58169"/>
    <lineage>
        <taxon>Bacteria</taxon>
        <taxon>Pseudomonadati</taxon>
        <taxon>Pseudomonadota</taxon>
        <taxon>Gammaproteobacteria</taxon>
        <taxon>Enterobacterales</taxon>
        <taxon>Yersiniaceae</taxon>
        <taxon>Rahnella</taxon>
    </lineage>
</organism>
<keyword evidence="2" id="KW-1185">Reference proteome</keyword>
<evidence type="ECO:0000313" key="2">
    <source>
        <dbReference type="Proteomes" id="UP000284119"/>
    </source>
</evidence>
<accession>A0ABX9P0G6</accession>
<sequence>MRALLKPYPQKDLGIVLLRPPADMLQHFSGKRLLITDEPADLRNAPEGLVLPEVQPIAKHPLISSFLASEPVLYAAGGWEEMTNWVKHNRGCHCSDHAGYHHHEMTHARRKRGVISLCWYHDTQLRNKESVDLDDLALANTMEFVTERIRRWLGEPVGHKISLGELCWWAIGKGIADKLPQKIISEAMGIPYDVPGGQRKEADVNPWAKQPGEVLAENIKPVLALAIDPETPESYLLRPKRRRYENTKYTQWVKRQPCCACGNGSDDPHHIAGNGFGGMATKAHDLFVIPLCRRCHDSLHANTQDWEAEHGTQEHLLLTTLDRALAMGVIATGKVK</sequence>